<name>A0A1G2PCW4_9BACT</name>
<gene>
    <name evidence="2" type="ORF">A2541_02870</name>
</gene>
<organism evidence="2 3">
    <name type="scientific">Candidatus Taylorbacteria bacterium RIFOXYD2_FULL_36_9</name>
    <dbReference type="NCBI Taxonomy" id="1802338"/>
    <lineage>
        <taxon>Bacteria</taxon>
        <taxon>Candidatus Tayloriibacteriota</taxon>
    </lineage>
</organism>
<dbReference type="Proteomes" id="UP000176965">
    <property type="component" value="Unassembled WGS sequence"/>
</dbReference>
<accession>A0A1G2PCW4</accession>
<feature type="compositionally biased region" description="Basic and acidic residues" evidence="1">
    <location>
        <begin position="24"/>
        <end position="39"/>
    </location>
</feature>
<protein>
    <submittedName>
        <fullName evidence="2">Uncharacterized protein</fullName>
    </submittedName>
</protein>
<reference evidence="2 3" key="1">
    <citation type="journal article" date="2016" name="Nat. Commun.">
        <title>Thousands of microbial genomes shed light on interconnected biogeochemical processes in an aquifer system.</title>
        <authorList>
            <person name="Anantharaman K."/>
            <person name="Brown C.T."/>
            <person name="Hug L.A."/>
            <person name="Sharon I."/>
            <person name="Castelle C.J."/>
            <person name="Probst A.J."/>
            <person name="Thomas B.C."/>
            <person name="Singh A."/>
            <person name="Wilkins M.J."/>
            <person name="Karaoz U."/>
            <person name="Brodie E.L."/>
            <person name="Williams K.H."/>
            <person name="Hubbard S.S."/>
            <person name="Banfield J.F."/>
        </authorList>
    </citation>
    <scope>NUCLEOTIDE SEQUENCE [LARGE SCALE GENOMIC DNA]</scope>
</reference>
<sequence length="79" mass="8839">MRDEQPMVRVLSGDTEEGAVDDGGAVRHSDHPRLGVEDKGVGRSCLSGDWFTPDRHRDGHRRCHLALHNKRVSQKTVNP</sequence>
<evidence type="ECO:0000313" key="3">
    <source>
        <dbReference type="Proteomes" id="UP000176965"/>
    </source>
</evidence>
<dbReference type="EMBL" id="MHSQ01000035">
    <property type="protein sequence ID" value="OHA46123.1"/>
    <property type="molecule type" value="Genomic_DNA"/>
</dbReference>
<evidence type="ECO:0000313" key="2">
    <source>
        <dbReference type="EMBL" id="OHA46123.1"/>
    </source>
</evidence>
<dbReference type="AlphaFoldDB" id="A0A1G2PCW4"/>
<evidence type="ECO:0000256" key="1">
    <source>
        <dbReference type="SAM" id="MobiDB-lite"/>
    </source>
</evidence>
<comment type="caution">
    <text evidence="2">The sequence shown here is derived from an EMBL/GenBank/DDBJ whole genome shotgun (WGS) entry which is preliminary data.</text>
</comment>
<proteinExistence type="predicted"/>
<feature type="region of interest" description="Disordered" evidence="1">
    <location>
        <begin position="1"/>
        <end position="39"/>
    </location>
</feature>